<dbReference type="SFLD" id="SFLDG01144">
    <property type="entry name" value="C2.B.4:_PGP_Like"/>
    <property type="match status" value="1"/>
</dbReference>
<dbReference type="EMBL" id="LT629774">
    <property type="protein sequence ID" value="SDR84191.1"/>
    <property type="molecule type" value="Genomic_DNA"/>
</dbReference>
<evidence type="ECO:0000313" key="2">
    <source>
        <dbReference type="Proteomes" id="UP000198963"/>
    </source>
</evidence>
<dbReference type="Gene3D" id="3.30.1240.10">
    <property type="match status" value="1"/>
</dbReference>
<dbReference type="Gene3D" id="3.40.50.1000">
    <property type="entry name" value="HAD superfamily/HAD-like"/>
    <property type="match status" value="1"/>
</dbReference>
<dbReference type="GO" id="GO:0005829">
    <property type="term" value="C:cytosol"/>
    <property type="evidence" value="ECO:0007669"/>
    <property type="project" value="TreeGrafter"/>
</dbReference>
<gene>
    <name evidence="1" type="ORF">SAMN04489797_0271</name>
</gene>
<dbReference type="Proteomes" id="UP000198963">
    <property type="component" value="Chromosome I"/>
</dbReference>
<dbReference type="InterPro" id="IPR006379">
    <property type="entry name" value="HAD-SF_hydro_IIB"/>
</dbReference>
<dbReference type="GO" id="GO:0000287">
    <property type="term" value="F:magnesium ion binding"/>
    <property type="evidence" value="ECO:0007669"/>
    <property type="project" value="TreeGrafter"/>
</dbReference>
<name>A0A1H1MBK9_9FLAO</name>
<dbReference type="InterPro" id="IPR036412">
    <property type="entry name" value="HAD-like_sf"/>
</dbReference>
<keyword evidence="2" id="KW-1185">Reference proteome</keyword>
<dbReference type="SFLD" id="SFLDG01140">
    <property type="entry name" value="C2.B:_Phosphomannomutase_and_P"/>
    <property type="match status" value="1"/>
</dbReference>
<accession>A0A1H1MBK9</accession>
<dbReference type="NCBIfam" id="TIGR01484">
    <property type="entry name" value="HAD-SF-IIB"/>
    <property type="match status" value="1"/>
</dbReference>
<sequence>MNRFFISLNLNSIFDIYNMKDVKMVVTDMDGTLLNSNHEVSSKFFTLFKNLKQKNIQFVAASGRPYYSIVEKLQSIKEDIIIVAENGGLVIKAEEVLLSNTLHTKRLKALYNTVTSIADTYPIFCTQNQAFILRAPDELVKTFSEYYSNYTIINTFEEITDDIIKIALYHTSNSEAHIFPFVKHLKPELNVVVSGNHWVDISEAITNKGNALTFLQHQLNITPAETMVFGDYNNDLEMLKRAKYSYAMKNAHPDVKLVAKFETSTNDNNGVELVLEQLIAESGKH</sequence>
<evidence type="ECO:0008006" key="3">
    <source>
        <dbReference type="Google" id="ProtNLM"/>
    </source>
</evidence>
<dbReference type="PANTHER" id="PTHR10000:SF8">
    <property type="entry name" value="HAD SUPERFAMILY HYDROLASE-LIKE, TYPE 3"/>
    <property type="match status" value="1"/>
</dbReference>
<dbReference type="CDD" id="cd07518">
    <property type="entry name" value="HAD_YbiV-Like"/>
    <property type="match status" value="1"/>
</dbReference>
<dbReference type="InterPro" id="IPR000150">
    <property type="entry name" value="Cof"/>
</dbReference>
<reference evidence="1 2" key="1">
    <citation type="submission" date="2016-10" db="EMBL/GenBank/DDBJ databases">
        <authorList>
            <person name="Varghese N."/>
            <person name="Submissions S."/>
        </authorList>
    </citation>
    <scope>NUCLEOTIDE SEQUENCE [LARGE SCALE GENOMIC DNA]</scope>
    <source>
        <strain evidence="1 2">RHA_55</strain>
    </source>
</reference>
<evidence type="ECO:0000313" key="1">
    <source>
        <dbReference type="EMBL" id="SDR84191.1"/>
    </source>
</evidence>
<dbReference type="GO" id="GO:0016791">
    <property type="term" value="F:phosphatase activity"/>
    <property type="evidence" value="ECO:0007669"/>
    <property type="project" value="UniProtKB-ARBA"/>
</dbReference>
<organism evidence="1 2">
    <name type="scientific">Winogradskyella sediminis</name>
    <dbReference type="NCBI Taxonomy" id="1382466"/>
    <lineage>
        <taxon>Bacteria</taxon>
        <taxon>Pseudomonadati</taxon>
        <taxon>Bacteroidota</taxon>
        <taxon>Flavobacteriia</taxon>
        <taxon>Flavobacteriales</taxon>
        <taxon>Flavobacteriaceae</taxon>
        <taxon>Winogradskyella</taxon>
    </lineage>
</organism>
<dbReference type="SFLD" id="SFLDS00003">
    <property type="entry name" value="Haloacid_Dehalogenase"/>
    <property type="match status" value="1"/>
</dbReference>
<dbReference type="PANTHER" id="PTHR10000">
    <property type="entry name" value="PHOSPHOSERINE PHOSPHATASE"/>
    <property type="match status" value="1"/>
</dbReference>
<dbReference type="AlphaFoldDB" id="A0A1H1MBK9"/>
<dbReference type="SUPFAM" id="SSF56784">
    <property type="entry name" value="HAD-like"/>
    <property type="match status" value="1"/>
</dbReference>
<dbReference type="STRING" id="1249933.SAMN04489797_0271"/>
<protein>
    <recommendedName>
        <fullName evidence="3">Cof subfamily of IIB subfamily of haloacid dehalogenase superfamily/HAD-superfamily hydrolase, subfamily IIB</fullName>
    </recommendedName>
</protein>
<dbReference type="NCBIfam" id="TIGR00099">
    <property type="entry name" value="Cof-subfamily"/>
    <property type="match status" value="1"/>
</dbReference>
<dbReference type="InterPro" id="IPR023214">
    <property type="entry name" value="HAD_sf"/>
</dbReference>
<dbReference type="Pfam" id="PF08282">
    <property type="entry name" value="Hydrolase_3"/>
    <property type="match status" value="1"/>
</dbReference>
<proteinExistence type="predicted"/>